<protein>
    <submittedName>
        <fullName evidence="1">Uncharacterized protein</fullName>
    </submittedName>
</protein>
<dbReference type="EMBL" id="MG011691">
    <property type="protein sequence ID" value="AVK77464.1"/>
    <property type="molecule type" value="Genomic_DNA"/>
</dbReference>
<organism evidence="1">
    <name type="scientific">Pandoravirus macleodensis</name>
    <dbReference type="NCBI Taxonomy" id="2107707"/>
    <lineage>
        <taxon>Viruses</taxon>
        <taxon>Pandoravirus</taxon>
    </lineage>
</organism>
<reference evidence="1" key="1">
    <citation type="journal article" date="2018" name="Nat. Commun.">
        <title>Diversity and evolution of the emerging Pandoraviridae family.</title>
        <authorList>
            <person name="Legendre M."/>
            <person name="Fabre E."/>
            <person name="Poirot O."/>
            <person name="Jeudy S."/>
            <person name="Lartigue A."/>
            <person name="Alempic J.M."/>
            <person name="Beucher L."/>
            <person name="Philippe N."/>
            <person name="Bertaux L."/>
            <person name="Christo-Foroux E."/>
            <person name="Labadie K."/>
            <person name="Coute Y."/>
            <person name="Abergel C."/>
            <person name="Claverie J.M."/>
        </authorList>
    </citation>
    <scope>NUCLEOTIDE SEQUENCE [LARGE SCALE GENOMIC DNA]</scope>
    <source>
        <strain evidence="1">Macleodensis</strain>
    </source>
</reference>
<gene>
    <name evidence="1" type="ORF">pmac_cds_776</name>
</gene>
<dbReference type="GeneID" id="36841919"/>
<accession>A0A2U7UG80</accession>
<evidence type="ECO:0000313" key="1">
    <source>
        <dbReference type="EMBL" id="AVK77464.1"/>
    </source>
</evidence>
<dbReference type="KEGG" id="vg:36841919"/>
<proteinExistence type="predicted"/>
<name>A0A2U7UG80_9VIRU</name>
<dbReference type="Proteomes" id="UP000249758">
    <property type="component" value="Segment"/>
</dbReference>
<sequence length="240" mass="25819">MKSMPRLFGAGMSAGASILTGPNGRLSVIGLYQSCGHAPAATDKGCTLPTMWWPRDIAQWRTVSAAAGRCLLHGRSADDAIDVASYDAPHSAPDAFDAMDRNVRAANVRLVGLVVDRAPILMACCDATTPAMTRRITIVDEARCVHVSASDETSNEWTAFCRLAALRDVTLWRALSVDPTAYGERGAHVATSILRTEEAIARRRRFDPALVDADEIAALRRAFVAVTDGYRADACAPDLF</sequence>
<dbReference type="RefSeq" id="YP_009481460.1">
    <property type="nucleotide sequence ID" value="NC_037665.1"/>
</dbReference>